<keyword evidence="2" id="KW-1185">Reference proteome</keyword>
<sequence length="124" mass="13367">MWNPTERGSSVLVMSFDTPRSDAADAEIPVRNGERRRFLSVLDEAVRAHGGMSCGVVRRAGTPVLHVINSERACRRTEVGAEFAGSGWWFTWAETGGTIGPVEGPAGVAEAVGRYLGVHVRGMR</sequence>
<dbReference type="EMBL" id="BAAATD010000001">
    <property type="protein sequence ID" value="GAA2577977.1"/>
    <property type="molecule type" value="Genomic_DNA"/>
</dbReference>
<reference evidence="1 2" key="1">
    <citation type="journal article" date="2019" name="Int. J. Syst. Evol. Microbiol.">
        <title>The Global Catalogue of Microorganisms (GCM) 10K type strain sequencing project: providing services to taxonomists for standard genome sequencing and annotation.</title>
        <authorList>
            <consortium name="The Broad Institute Genomics Platform"/>
            <consortium name="The Broad Institute Genome Sequencing Center for Infectious Disease"/>
            <person name="Wu L."/>
            <person name="Ma J."/>
        </authorList>
    </citation>
    <scope>NUCLEOTIDE SEQUENCE [LARGE SCALE GENOMIC DNA]</scope>
    <source>
        <strain evidence="1 2">JCM 6833</strain>
    </source>
</reference>
<name>A0ABN3PDE0_9ACTN</name>
<organism evidence="1 2">
    <name type="scientific">Actinomadura fulvescens</name>
    <dbReference type="NCBI Taxonomy" id="46160"/>
    <lineage>
        <taxon>Bacteria</taxon>
        <taxon>Bacillati</taxon>
        <taxon>Actinomycetota</taxon>
        <taxon>Actinomycetes</taxon>
        <taxon>Streptosporangiales</taxon>
        <taxon>Thermomonosporaceae</taxon>
        <taxon>Actinomadura</taxon>
    </lineage>
</organism>
<gene>
    <name evidence="1" type="ORF">GCM10010411_08150</name>
</gene>
<evidence type="ECO:0000313" key="1">
    <source>
        <dbReference type="EMBL" id="GAA2577977.1"/>
    </source>
</evidence>
<evidence type="ECO:0000313" key="2">
    <source>
        <dbReference type="Proteomes" id="UP001501509"/>
    </source>
</evidence>
<dbReference type="Proteomes" id="UP001501509">
    <property type="component" value="Unassembled WGS sequence"/>
</dbReference>
<accession>A0ABN3PDE0</accession>
<comment type="caution">
    <text evidence="1">The sequence shown here is derived from an EMBL/GenBank/DDBJ whole genome shotgun (WGS) entry which is preliminary data.</text>
</comment>
<protein>
    <submittedName>
        <fullName evidence="1">Uncharacterized protein</fullName>
    </submittedName>
</protein>
<proteinExistence type="predicted"/>